<feature type="transmembrane region" description="Helical" evidence="10">
    <location>
        <begin position="199"/>
        <end position="219"/>
    </location>
</feature>
<keyword evidence="4 10" id="KW-1133">Transmembrane helix</keyword>
<feature type="transmembrane region" description="Helical" evidence="10">
    <location>
        <begin position="38"/>
        <end position="60"/>
    </location>
</feature>
<keyword evidence="7 10" id="KW-0675">Receptor</keyword>
<dbReference type="AlphaFoldDB" id="A0A8J1XSG6"/>
<comment type="similarity">
    <text evidence="10">Belongs to the G-protein coupled receptor 1 family. Vasopressin/oxytocin receptor subfamily.</text>
</comment>
<feature type="transmembrane region" description="Helical" evidence="10">
    <location>
        <begin position="277"/>
        <end position="299"/>
    </location>
</feature>
<sequence>MESMEQNMRENISFKPNENDTIPPWVYSRDEDLAKIEIAVLACILTMAIFGNGVVLLVLLCRKRKLSRMNLLIVNLSFADLFVALFNVLPQLAWEITYRFKGGDELCRTVKYLQIVAIYSSSYILVMTALDRYMAICHPLMTQTWSSKRVHVMVTIAWGLSIIFSIPQAFIFSSREVYIGSGMYDCWATFPSIISAKLYVIWFTLAVWVVPFTILSICYGRICYVVWTSVNGKTNSLSESKNTAKRKSPKCNGETGKVTPRAHVRGISHAKMKTVKLTLVVILCYLICWSPFFIAQIWGALDPHAPITGDAFVILLLLASLNSCTNPWIYLAFSNPQELCTVFRRSRSAFRSSLDTSRRTKFTSMSMSTAPHTLDTNHSSMNNRSTNHSSTKGDAASRLSSSNSYRPLLVGDET</sequence>
<dbReference type="PANTHER" id="PTHR24241">
    <property type="entry name" value="NEUROPEPTIDE RECEPTOR-RELATED G-PROTEIN COUPLED RECEPTOR"/>
    <property type="match status" value="1"/>
</dbReference>
<dbReference type="InterPro" id="IPR017452">
    <property type="entry name" value="GPCR_Rhodpsn_7TM"/>
</dbReference>
<dbReference type="Pfam" id="PF00001">
    <property type="entry name" value="7tm_1"/>
    <property type="match status" value="1"/>
</dbReference>
<accession>A0A8J1XSG6</accession>
<keyword evidence="5 10" id="KW-0297">G-protein coupled receptor</keyword>
<reference evidence="12" key="1">
    <citation type="submission" date="2022-03" db="EMBL/GenBank/DDBJ databases">
        <authorList>
            <person name="Martin C."/>
        </authorList>
    </citation>
    <scope>NUCLEOTIDE SEQUENCE</scope>
</reference>
<evidence type="ECO:0000256" key="9">
    <source>
        <dbReference type="ARBA" id="ARBA00023224"/>
    </source>
</evidence>
<dbReference type="CDD" id="cd15196">
    <property type="entry name" value="7tmA_Vasopressin_Oxytocin"/>
    <property type="match status" value="1"/>
</dbReference>
<dbReference type="Gene3D" id="1.20.1070.10">
    <property type="entry name" value="Rhodopsin 7-helix transmembrane proteins"/>
    <property type="match status" value="1"/>
</dbReference>
<dbReference type="InterPro" id="IPR001817">
    <property type="entry name" value="Vasoprsn_rcpt"/>
</dbReference>
<dbReference type="SUPFAM" id="SSF81321">
    <property type="entry name" value="Family A G protein-coupled receptor-like"/>
    <property type="match status" value="1"/>
</dbReference>
<evidence type="ECO:0000256" key="6">
    <source>
        <dbReference type="ARBA" id="ARBA00023136"/>
    </source>
</evidence>
<dbReference type="PRINTS" id="PR00237">
    <property type="entry name" value="GPCRRHODOPSN"/>
</dbReference>
<dbReference type="PROSITE" id="PS50262">
    <property type="entry name" value="G_PROTEIN_RECEP_F1_2"/>
    <property type="match status" value="1"/>
</dbReference>
<evidence type="ECO:0000256" key="3">
    <source>
        <dbReference type="ARBA" id="ARBA00022692"/>
    </source>
</evidence>
<comment type="subcellular location">
    <subcellularLocation>
        <location evidence="1 10">Cell membrane</location>
        <topology evidence="1 10">Multi-pass membrane protein</topology>
    </subcellularLocation>
</comment>
<keyword evidence="13" id="KW-1185">Reference proteome</keyword>
<organism evidence="12 13">
    <name type="scientific">Owenia fusiformis</name>
    <name type="common">Polychaete worm</name>
    <dbReference type="NCBI Taxonomy" id="6347"/>
    <lineage>
        <taxon>Eukaryota</taxon>
        <taxon>Metazoa</taxon>
        <taxon>Spiralia</taxon>
        <taxon>Lophotrochozoa</taxon>
        <taxon>Annelida</taxon>
        <taxon>Polychaeta</taxon>
        <taxon>Sedentaria</taxon>
        <taxon>Canalipalpata</taxon>
        <taxon>Sabellida</taxon>
        <taxon>Oweniida</taxon>
        <taxon>Oweniidae</taxon>
        <taxon>Owenia</taxon>
    </lineage>
</organism>
<proteinExistence type="inferred from homology"/>
<dbReference type="GO" id="GO:0005000">
    <property type="term" value="F:vasopressin receptor activity"/>
    <property type="evidence" value="ECO:0007669"/>
    <property type="project" value="InterPro"/>
</dbReference>
<dbReference type="PROSITE" id="PS00237">
    <property type="entry name" value="G_PROTEIN_RECEP_F1_1"/>
    <property type="match status" value="1"/>
</dbReference>
<keyword evidence="2" id="KW-1003">Cell membrane</keyword>
<feature type="region of interest" description="Disordered" evidence="11">
    <location>
        <begin position="236"/>
        <end position="257"/>
    </location>
</feature>
<evidence type="ECO:0000256" key="1">
    <source>
        <dbReference type="ARBA" id="ARBA00004651"/>
    </source>
</evidence>
<evidence type="ECO:0000256" key="5">
    <source>
        <dbReference type="ARBA" id="ARBA00023040"/>
    </source>
</evidence>
<evidence type="ECO:0000256" key="8">
    <source>
        <dbReference type="ARBA" id="ARBA00023180"/>
    </source>
</evidence>
<protein>
    <submittedName>
        <fullName evidence="12">Uncharacterized protein</fullName>
    </submittedName>
</protein>
<feature type="transmembrane region" description="Helical" evidence="10">
    <location>
        <begin position="72"/>
        <end position="92"/>
    </location>
</feature>
<dbReference type="Proteomes" id="UP000749559">
    <property type="component" value="Unassembled WGS sequence"/>
</dbReference>
<feature type="transmembrane region" description="Helical" evidence="10">
    <location>
        <begin position="311"/>
        <end position="333"/>
    </location>
</feature>
<gene>
    <name evidence="12" type="ORF">OFUS_LOCUS15356</name>
</gene>
<dbReference type="GO" id="GO:0032870">
    <property type="term" value="P:cellular response to hormone stimulus"/>
    <property type="evidence" value="ECO:0007669"/>
    <property type="project" value="TreeGrafter"/>
</dbReference>
<feature type="region of interest" description="Disordered" evidence="11">
    <location>
        <begin position="361"/>
        <end position="401"/>
    </location>
</feature>
<dbReference type="PRINTS" id="PR00896">
    <property type="entry name" value="VASOPRESSINR"/>
</dbReference>
<keyword evidence="8 10" id="KW-0325">Glycoprotein</keyword>
<evidence type="ECO:0000313" key="13">
    <source>
        <dbReference type="Proteomes" id="UP000749559"/>
    </source>
</evidence>
<evidence type="ECO:0000256" key="11">
    <source>
        <dbReference type="SAM" id="MobiDB-lite"/>
    </source>
</evidence>
<name>A0A8J1XSG6_OWEFU</name>
<feature type="transmembrane region" description="Helical" evidence="10">
    <location>
        <begin position="150"/>
        <end position="171"/>
    </location>
</feature>
<dbReference type="OrthoDB" id="6435638at2759"/>
<keyword evidence="6 10" id="KW-0472">Membrane</keyword>
<dbReference type="EMBL" id="CAIIXF020000007">
    <property type="protein sequence ID" value="CAH1790101.1"/>
    <property type="molecule type" value="Genomic_DNA"/>
</dbReference>
<keyword evidence="3 10" id="KW-0812">Transmembrane</keyword>
<evidence type="ECO:0000313" key="12">
    <source>
        <dbReference type="EMBL" id="CAH1790101.1"/>
    </source>
</evidence>
<dbReference type="GO" id="GO:0005886">
    <property type="term" value="C:plasma membrane"/>
    <property type="evidence" value="ECO:0007669"/>
    <property type="project" value="UniProtKB-SubCell"/>
</dbReference>
<dbReference type="InterPro" id="IPR000276">
    <property type="entry name" value="GPCR_Rhodpsn"/>
</dbReference>
<keyword evidence="9 10" id="KW-0807">Transducer</keyword>
<feature type="transmembrane region" description="Helical" evidence="10">
    <location>
        <begin position="112"/>
        <end position="130"/>
    </location>
</feature>
<dbReference type="GO" id="GO:0042277">
    <property type="term" value="F:peptide binding"/>
    <property type="evidence" value="ECO:0007669"/>
    <property type="project" value="TreeGrafter"/>
</dbReference>
<feature type="compositionally biased region" description="Polar residues" evidence="11">
    <location>
        <begin position="362"/>
        <end position="401"/>
    </location>
</feature>
<comment type="caution">
    <text evidence="12">The sequence shown here is derived from an EMBL/GenBank/DDBJ whole genome shotgun (WGS) entry which is preliminary data.</text>
</comment>
<evidence type="ECO:0000256" key="4">
    <source>
        <dbReference type="ARBA" id="ARBA00022989"/>
    </source>
</evidence>
<evidence type="ECO:0000256" key="2">
    <source>
        <dbReference type="ARBA" id="ARBA00022475"/>
    </source>
</evidence>
<evidence type="ECO:0000256" key="10">
    <source>
        <dbReference type="RuleBase" id="RU046427"/>
    </source>
</evidence>
<dbReference type="PANTHER" id="PTHR24241:SF161">
    <property type="entry name" value="G-PROTEIN COUPLED RECEPTORS FAMILY 1 PROFILE DOMAIN-CONTAINING PROTEIN"/>
    <property type="match status" value="1"/>
</dbReference>
<evidence type="ECO:0000256" key="7">
    <source>
        <dbReference type="ARBA" id="ARBA00023170"/>
    </source>
</evidence>